<dbReference type="GO" id="GO:0006310">
    <property type="term" value="P:DNA recombination"/>
    <property type="evidence" value="ECO:0007669"/>
    <property type="project" value="UniProtKB-KW"/>
</dbReference>
<dbReference type="InterPro" id="IPR011010">
    <property type="entry name" value="DNA_brk_join_enz"/>
</dbReference>
<evidence type="ECO:0000259" key="2">
    <source>
        <dbReference type="PROSITE" id="PS51898"/>
    </source>
</evidence>
<sequence>MPILAVSPASEKLSGAVFLSSMGYEFDPGSDHWRLSKDVSFRTDTLPARFGPELMGSFKNVLAQYAKSHSPQHTRAMYSRLKHYLDGTSEHVPLSVESFISYRSQLGEDDWMLSSIRSMLNKWSSLGYPGVPDDTLRLLKKWKIKGNRKGYAVQSMCPESGPLTDIEMDALISKLLEGYANDSVSLRDACYVMILSMTGRRSSQISALKIKDLVPENGYYWIAFPRVKQKNSGWRKSFRKLRVIEDLWLLLQRKAETVIADFQGLVGAELPAHIIKELPLFPVLNAYDPALSLHEQLAGDFLHARTNEVYESLQLFTAKNTVISERTGEALHLHPYRFRYTLGTNLAREGKGEYLIAEALDHSDTQNTGVYVKNIPDIVERIDKAVALQLAPLAQAFQGIVVASEASAKRGKDPDSRVYSPRGNVGSCGSYGFCGALAPIACYTCSHFQPWLDGPHEAVLDGLISDRDRVYVETGDLKIAAVNDRLILAVSDVVTRCNEMRIKVKNV</sequence>
<dbReference type="EMBL" id="JAAQYP010000031">
    <property type="protein sequence ID" value="NNA97177.1"/>
    <property type="molecule type" value="Genomic_DNA"/>
</dbReference>
<dbReference type="InterPro" id="IPR013762">
    <property type="entry name" value="Integrase-like_cat_sf"/>
</dbReference>
<dbReference type="Gene3D" id="1.10.443.10">
    <property type="entry name" value="Intergrase catalytic core"/>
    <property type="match status" value="1"/>
</dbReference>
<dbReference type="GO" id="GO:0015074">
    <property type="term" value="P:DNA integration"/>
    <property type="evidence" value="ECO:0007669"/>
    <property type="project" value="InterPro"/>
</dbReference>
<comment type="caution">
    <text evidence="3">The sequence shown here is derived from an EMBL/GenBank/DDBJ whole genome shotgun (WGS) entry which is preliminary data.</text>
</comment>
<evidence type="ECO:0000313" key="4">
    <source>
        <dbReference type="Proteomes" id="UP000542111"/>
    </source>
</evidence>
<dbReference type="InterPro" id="IPR048120">
    <property type="entry name" value="Integrase-like"/>
</dbReference>
<protein>
    <submittedName>
        <fullName evidence="3">Site-specific integrase</fullName>
    </submittedName>
</protein>
<name>A0A7Y1MSB6_9PSED</name>
<dbReference type="InterPro" id="IPR002104">
    <property type="entry name" value="Integrase_catalytic"/>
</dbReference>
<dbReference type="Proteomes" id="UP000542111">
    <property type="component" value="Unassembled WGS sequence"/>
</dbReference>
<evidence type="ECO:0000256" key="1">
    <source>
        <dbReference type="ARBA" id="ARBA00023172"/>
    </source>
</evidence>
<reference evidence="3 4" key="1">
    <citation type="journal article" date="2020" name="Front. Microbiol.">
        <title>Genetic Organization of the aprX-lipA2 Operon Affects the Proteolytic Potential of Pseudomonas Species in Milk.</title>
        <authorList>
            <person name="Maier C."/>
            <person name="Huptas C."/>
            <person name="von Neubeck M."/>
            <person name="Scherer S."/>
            <person name="Wenning M."/>
            <person name="Lucking G."/>
        </authorList>
    </citation>
    <scope>NUCLEOTIDE SEQUENCE [LARGE SCALE GENOMIC DNA]</scope>
    <source>
        <strain evidence="3 4">G4779</strain>
    </source>
</reference>
<evidence type="ECO:0000313" key="3">
    <source>
        <dbReference type="EMBL" id="NNA97177.1"/>
    </source>
</evidence>
<proteinExistence type="predicted"/>
<feature type="domain" description="Tyr recombinase" evidence="2">
    <location>
        <begin position="158"/>
        <end position="384"/>
    </location>
</feature>
<dbReference type="NCBIfam" id="NF041502">
    <property type="entry name" value="integrase_1"/>
    <property type="match status" value="1"/>
</dbReference>
<dbReference type="PROSITE" id="PS51898">
    <property type="entry name" value="TYR_RECOMBINASE"/>
    <property type="match status" value="1"/>
</dbReference>
<accession>A0A7Y1MSB6</accession>
<dbReference type="AlphaFoldDB" id="A0A7Y1MSB6"/>
<gene>
    <name evidence="3" type="ORF">HBO33_18565</name>
</gene>
<dbReference type="GO" id="GO:0003677">
    <property type="term" value="F:DNA binding"/>
    <property type="evidence" value="ECO:0007669"/>
    <property type="project" value="InterPro"/>
</dbReference>
<organism evidence="3 4">
    <name type="scientific">Pseudomonas gessardii</name>
    <dbReference type="NCBI Taxonomy" id="78544"/>
    <lineage>
        <taxon>Bacteria</taxon>
        <taxon>Pseudomonadati</taxon>
        <taxon>Pseudomonadota</taxon>
        <taxon>Gammaproteobacteria</taxon>
        <taxon>Pseudomonadales</taxon>
        <taxon>Pseudomonadaceae</taxon>
        <taxon>Pseudomonas</taxon>
    </lineage>
</organism>
<dbReference type="CDD" id="cd00397">
    <property type="entry name" value="DNA_BRE_C"/>
    <property type="match status" value="1"/>
</dbReference>
<keyword evidence="1" id="KW-0233">DNA recombination</keyword>
<dbReference type="SUPFAM" id="SSF56349">
    <property type="entry name" value="DNA breaking-rejoining enzymes"/>
    <property type="match status" value="1"/>
</dbReference>